<evidence type="ECO:0000313" key="1">
    <source>
        <dbReference type="Ensembl" id="ENSNPEP00000020978.1"/>
    </source>
</evidence>
<proteinExistence type="predicted"/>
<evidence type="ECO:0000313" key="2">
    <source>
        <dbReference type="Proteomes" id="UP000694420"/>
    </source>
</evidence>
<keyword evidence="2" id="KW-1185">Reference proteome</keyword>
<dbReference type="Proteomes" id="UP000694420">
    <property type="component" value="Unplaced"/>
</dbReference>
<protein>
    <submittedName>
        <fullName evidence="1">Uncharacterized protein</fullName>
    </submittedName>
</protein>
<reference evidence="1" key="1">
    <citation type="submission" date="2025-08" db="UniProtKB">
        <authorList>
            <consortium name="Ensembl"/>
        </authorList>
    </citation>
    <scope>IDENTIFICATION</scope>
</reference>
<dbReference type="AlphaFoldDB" id="A0A8C6ZUJ6"/>
<sequence length="116" mass="12051">DSEKKKRNSSCLRGASPCSFSVSPCSFSASPCSFSASPCSFSASPCSFSASPCSFSASPCSFSVSPCSFSVEMWLAEAVRILFGGSCSAQATVPQSYDNGWYLCLSLDPTGGSLQM</sequence>
<name>A0A8C6ZUJ6_NOTPE</name>
<reference evidence="1" key="2">
    <citation type="submission" date="2025-09" db="UniProtKB">
        <authorList>
            <consortium name="Ensembl"/>
        </authorList>
    </citation>
    <scope>IDENTIFICATION</scope>
</reference>
<organism evidence="1 2">
    <name type="scientific">Nothoprocta perdicaria</name>
    <name type="common">Chilean tinamou</name>
    <name type="synonym">Crypturus perdicarius</name>
    <dbReference type="NCBI Taxonomy" id="30464"/>
    <lineage>
        <taxon>Eukaryota</taxon>
        <taxon>Metazoa</taxon>
        <taxon>Chordata</taxon>
        <taxon>Craniata</taxon>
        <taxon>Vertebrata</taxon>
        <taxon>Euteleostomi</taxon>
        <taxon>Archelosauria</taxon>
        <taxon>Archosauria</taxon>
        <taxon>Dinosauria</taxon>
        <taxon>Saurischia</taxon>
        <taxon>Theropoda</taxon>
        <taxon>Coelurosauria</taxon>
        <taxon>Aves</taxon>
        <taxon>Palaeognathae</taxon>
        <taxon>Tinamiformes</taxon>
        <taxon>Tinamidae</taxon>
        <taxon>Nothoprocta</taxon>
    </lineage>
</organism>
<dbReference type="Ensembl" id="ENSNPET00000021521.1">
    <property type="protein sequence ID" value="ENSNPEP00000020978.1"/>
    <property type="gene ID" value="ENSNPEG00000015576.1"/>
</dbReference>
<accession>A0A8C6ZUJ6</accession>